<proteinExistence type="predicted"/>
<reference evidence="1" key="1">
    <citation type="journal article" date="2014" name="Front. Microbiol.">
        <title>High frequency of phylogenetically diverse reductive dehalogenase-homologous genes in deep subseafloor sedimentary metagenomes.</title>
        <authorList>
            <person name="Kawai M."/>
            <person name="Futagami T."/>
            <person name="Toyoda A."/>
            <person name="Takaki Y."/>
            <person name="Nishi S."/>
            <person name="Hori S."/>
            <person name="Arai W."/>
            <person name="Tsubouchi T."/>
            <person name="Morono Y."/>
            <person name="Uchiyama I."/>
            <person name="Ito T."/>
            <person name="Fujiyama A."/>
            <person name="Inagaki F."/>
            <person name="Takami H."/>
        </authorList>
    </citation>
    <scope>NUCLEOTIDE SEQUENCE</scope>
    <source>
        <strain evidence="1">Expedition CK06-06</strain>
    </source>
</reference>
<dbReference type="EMBL" id="BARS01001789">
    <property type="protein sequence ID" value="GAF76352.1"/>
    <property type="molecule type" value="Genomic_DNA"/>
</dbReference>
<feature type="non-terminal residue" evidence="1">
    <location>
        <position position="53"/>
    </location>
</feature>
<evidence type="ECO:0000313" key="1">
    <source>
        <dbReference type="EMBL" id="GAF76352.1"/>
    </source>
</evidence>
<organism evidence="1">
    <name type="scientific">marine sediment metagenome</name>
    <dbReference type="NCBI Taxonomy" id="412755"/>
    <lineage>
        <taxon>unclassified sequences</taxon>
        <taxon>metagenomes</taxon>
        <taxon>ecological metagenomes</taxon>
    </lineage>
</organism>
<sequence>MGNQNPVAQPQASLMSKVQEFSFHQGAQKAQTWGDIMKKKFSFLLYFFLGFLS</sequence>
<gene>
    <name evidence="1" type="ORF">S01H1_03295</name>
</gene>
<dbReference type="AlphaFoldDB" id="X0SKD5"/>
<name>X0SKD5_9ZZZZ</name>
<protein>
    <submittedName>
        <fullName evidence="1">Uncharacterized protein</fullName>
    </submittedName>
</protein>
<comment type="caution">
    <text evidence="1">The sequence shown here is derived from an EMBL/GenBank/DDBJ whole genome shotgun (WGS) entry which is preliminary data.</text>
</comment>
<accession>X0SKD5</accession>